<dbReference type="RefSeq" id="WP_222584227.1">
    <property type="nucleotide sequence ID" value="NZ_JAHVHP010000002.1"/>
</dbReference>
<dbReference type="EMBL" id="JAHVHP010000002">
    <property type="protein sequence ID" value="MBY5951607.1"/>
    <property type="molecule type" value="Genomic_DNA"/>
</dbReference>
<sequence length="212" mass="25111">MKKITFISTIHKEFGKCNAEELQRILNKISPEVIFLEALESTYSKYERMTFSSFGVLHQKLEIQAIQKFSFQRSFEYLPVLDVGLSEEFEKKYNQVCQNPELQRHLDNFNSMASKFGFTFLNSKEAIELQDELRKFEENLFNNPEKQKIVDGHIDDYENNMIKNIYAFCVENHFDKAVFMCGVAHRNSIIQKIRKDKRMMELGIEWSFPNSF</sequence>
<protein>
    <submittedName>
        <fullName evidence="1">Uncharacterized protein</fullName>
    </submittedName>
</protein>
<comment type="caution">
    <text evidence="1">The sequence shown here is derived from an EMBL/GenBank/DDBJ whole genome shotgun (WGS) entry which is preliminary data.</text>
</comment>
<name>A0ABS7N5M9_9BACT</name>
<accession>A0ABS7N5M9</accession>
<organism evidence="1 2">
    <name type="scientific">Algoriphagus marincola</name>
    <dbReference type="NCBI Taxonomy" id="264027"/>
    <lineage>
        <taxon>Bacteria</taxon>
        <taxon>Pseudomonadati</taxon>
        <taxon>Bacteroidota</taxon>
        <taxon>Cytophagia</taxon>
        <taxon>Cytophagales</taxon>
        <taxon>Cyclobacteriaceae</taxon>
        <taxon>Algoriphagus</taxon>
    </lineage>
</organism>
<proteinExistence type="predicted"/>
<keyword evidence="2" id="KW-1185">Reference proteome</keyword>
<gene>
    <name evidence="1" type="ORF">KUV23_11515</name>
</gene>
<dbReference type="Proteomes" id="UP000766609">
    <property type="component" value="Unassembled WGS sequence"/>
</dbReference>
<evidence type="ECO:0000313" key="1">
    <source>
        <dbReference type="EMBL" id="MBY5951607.1"/>
    </source>
</evidence>
<reference evidence="1 2" key="1">
    <citation type="submission" date="2021-06" db="EMBL/GenBank/DDBJ databases">
        <title>44 bacteria genomes isolated from Dapeng, Shenzhen.</title>
        <authorList>
            <person name="Zheng W."/>
            <person name="Yu S."/>
            <person name="Huang Y."/>
        </authorList>
    </citation>
    <scope>NUCLEOTIDE SEQUENCE [LARGE SCALE GENOMIC DNA]</scope>
    <source>
        <strain evidence="1 2">DP5N14-6</strain>
    </source>
</reference>
<evidence type="ECO:0000313" key="2">
    <source>
        <dbReference type="Proteomes" id="UP000766609"/>
    </source>
</evidence>